<dbReference type="InterPro" id="IPR000845">
    <property type="entry name" value="Nucleoside_phosphorylase_d"/>
</dbReference>
<sequence>MEPFNFILVPQGQEYRAVLKGLPPMSSSTIKVLPIPIGSQYLTVYLKKWLNSEVVNSQSSIRVLVLGLCGSLSPNLRVGDVVVYQNCLPLLSNSSDQDPENSMAVSWDDDLASALSQKLISSHLVRGLTTDRVITTAIEKQKLGQLYPVEVVDMEGLILLNFFTKAGIKAAMVRVVSDTSYQDLPDLTTAIDQNGLLKIFPLIKVLLQHPVRGLKLISSGLKSLAVLQQLPQKL</sequence>
<dbReference type="OrthoDB" id="529685at2"/>
<dbReference type="GO" id="GO:0009116">
    <property type="term" value="P:nucleoside metabolic process"/>
    <property type="evidence" value="ECO:0007669"/>
    <property type="project" value="InterPro"/>
</dbReference>
<dbReference type="Gene3D" id="3.40.50.1580">
    <property type="entry name" value="Nucleoside phosphorylase domain"/>
    <property type="match status" value="1"/>
</dbReference>
<comment type="caution">
    <text evidence="2">The sequence shown here is derived from an EMBL/GenBank/DDBJ whole genome shotgun (WGS) entry which is preliminary data.</text>
</comment>
<reference evidence="2" key="1">
    <citation type="submission" date="2019-10" db="EMBL/GenBank/DDBJ databases">
        <authorList>
            <consortium name="Genoscope - CEA"/>
            <person name="William W."/>
        </authorList>
    </citation>
    <scope>NUCLEOTIDE SEQUENCE [LARGE SCALE GENOMIC DNA]</scope>
    <source>
        <strain evidence="2">BBR_PRJEB10994</strain>
    </source>
</reference>
<dbReference type="Pfam" id="PF01048">
    <property type="entry name" value="PNP_UDP_1"/>
    <property type="match status" value="1"/>
</dbReference>
<evidence type="ECO:0000259" key="1">
    <source>
        <dbReference type="Pfam" id="PF01048"/>
    </source>
</evidence>
<dbReference type="GO" id="GO:0003824">
    <property type="term" value="F:catalytic activity"/>
    <property type="evidence" value="ECO:0007669"/>
    <property type="project" value="InterPro"/>
</dbReference>
<dbReference type="Proteomes" id="UP000182190">
    <property type="component" value="Unassembled WGS sequence"/>
</dbReference>
<gene>
    <name evidence="2" type="ORF">PL9631_370061</name>
</gene>
<dbReference type="InterPro" id="IPR035994">
    <property type="entry name" value="Nucleoside_phosphorylase_sf"/>
</dbReference>
<organism evidence="2 3">
    <name type="scientific">Planktothrix paucivesiculata PCC 9631</name>
    <dbReference type="NCBI Taxonomy" id="671071"/>
    <lineage>
        <taxon>Bacteria</taxon>
        <taxon>Bacillati</taxon>
        <taxon>Cyanobacteriota</taxon>
        <taxon>Cyanophyceae</taxon>
        <taxon>Oscillatoriophycideae</taxon>
        <taxon>Oscillatoriales</taxon>
        <taxon>Microcoleaceae</taxon>
        <taxon>Planktothrix</taxon>
    </lineage>
</organism>
<keyword evidence="3" id="KW-1185">Reference proteome</keyword>
<accession>A0A7Z9DZM4</accession>
<dbReference type="SUPFAM" id="SSF53167">
    <property type="entry name" value="Purine and uridine phosphorylases"/>
    <property type="match status" value="1"/>
</dbReference>
<proteinExistence type="predicted"/>
<protein>
    <submittedName>
        <fullName evidence="2">Nucleoside phosphorylase</fullName>
    </submittedName>
</protein>
<dbReference type="EMBL" id="CZCS02000176">
    <property type="protein sequence ID" value="VXD17876.1"/>
    <property type="molecule type" value="Genomic_DNA"/>
</dbReference>
<name>A0A7Z9DZM4_9CYAN</name>
<dbReference type="AlphaFoldDB" id="A0A7Z9DZM4"/>
<evidence type="ECO:0000313" key="2">
    <source>
        <dbReference type="EMBL" id="VXD17876.1"/>
    </source>
</evidence>
<evidence type="ECO:0000313" key="3">
    <source>
        <dbReference type="Proteomes" id="UP000182190"/>
    </source>
</evidence>
<feature type="domain" description="Nucleoside phosphorylase" evidence="1">
    <location>
        <begin position="62"/>
        <end position="179"/>
    </location>
</feature>